<dbReference type="InterPro" id="IPR043504">
    <property type="entry name" value="Peptidase_S1_PA_chymotrypsin"/>
</dbReference>
<dbReference type="InterPro" id="IPR041517">
    <property type="entry name" value="DEGP_PDZ"/>
</dbReference>
<dbReference type="PANTHER" id="PTHR45980">
    <property type="match status" value="1"/>
</dbReference>
<keyword evidence="2" id="KW-0378">Hydrolase</keyword>
<reference evidence="6" key="2">
    <citation type="submission" date="2020-09" db="EMBL/GenBank/DDBJ databases">
        <authorList>
            <person name="Sun Q."/>
            <person name="Kim S."/>
        </authorList>
    </citation>
    <scope>NUCLEOTIDE SEQUENCE</scope>
    <source>
        <strain evidence="6">KCTC 12988</strain>
    </source>
</reference>
<feature type="domain" description="Protease Do-like PDZ" evidence="5">
    <location>
        <begin position="358"/>
        <end position="493"/>
    </location>
</feature>
<evidence type="ECO:0000256" key="1">
    <source>
        <dbReference type="ARBA" id="ARBA00022670"/>
    </source>
</evidence>
<feature type="signal peptide" evidence="4">
    <location>
        <begin position="1"/>
        <end position="20"/>
    </location>
</feature>
<name>A0A918TXF8_9BACT</name>
<reference evidence="6" key="1">
    <citation type="journal article" date="2014" name="Int. J. Syst. Evol. Microbiol.">
        <title>Complete genome sequence of Corynebacterium casei LMG S-19264T (=DSM 44701T), isolated from a smear-ripened cheese.</title>
        <authorList>
            <consortium name="US DOE Joint Genome Institute (JGI-PGF)"/>
            <person name="Walter F."/>
            <person name="Albersmeier A."/>
            <person name="Kalinowski J."/>
            <person name="Ruckert C."/>
        </authorList>
    </citation>
    <scope>NUCLEOTIDE SEQUENCE</scope>
    <source>
        <strain evidence="6">KCTC 12988</strain>
    </source>
</reference>
<keyword evidence="4" id="KW-0732">Signal</keyword>
<evidence type="ECO:0000256" key="3">
    <source>
        <dbReference type="ARBA" id="ARBA00022825"/>
    </source>
</evidence>
<dbReference type="SUPFAM" id="SSF50494">
    <property type="entry name" value="Trypsin-like serine proteases"/>
    <property type="match status" value="1"/>
</dbReference>
<evidence type="ECO:0000313" key="7">
    <source>
        <dbReference type="Proteomes" id="UP000644507"/>
    </source>
</evidence>
<evidence type="ECO:0000256" key="2">
    <source>
        <dbReference type="ARBA" id="ARBA00022801"/>
    </source>
</evidence>
<dbReference type="Pfam" id="PF17815">
    <property type="entry name" value="PDZ_3"/>
    <property type="match status" value="1"/>
</dbReference>
<dbReference type="GO" id="GO:0004252">
    <property type="term" value="F:serine-type endopeptidase activity"/>
    <property type="evidence" value="ECO:0007669"/>
    <property type="project" value="InterPro"/>
</dbReference>
<dbReference type="RefSeq" id="WP_189573139.1">
    <property type="nucleotide sequence ID" value="NZ_BMXI01000018.1"/>
</dbReference>
<dbReference type="PRINTS" id="PR00834">
    <property type="entry name" value="PROTEASES2C"/>
</dbReference>
<dbReference type="InterPro" id="IPR036034">
    <property type="entry name" value="PDZ_sf"/>
</dbReference>
<dbReference type="InterPro" id="IPR009003">
    <property type="entry name" value="Peptidase_S1_PA"/>
</dbReference>
<dbReference type="AlphaFoldDB" id="A0A918TXF8"/>
<keyword evidence="7" id="KW-1185">Reference proteome</keyword>
<dbReference type="Gene3D" id="2.40.10.10">
    <property type="entry name" value="Trypsin-like serine proteases"/>
    <property type="match status" value="2"/>
</dbReference>
<accession>A0A918TXF8</accession>
<dbReference type="PANTHER" id="PTHR45980:SF9">
    <property type="entry name" value="PROTEASE DO-LIKE 10, MITOCHONDRIAL-RELATED"/>
    <property type="match status" value="1"/>
</dbReference>
<dbReference type="Gene3D" id="2.30.42.10">
    <property type="match status" value="1"/>
</dbReference>
<protein>
    <submittedName>
        <fullName evidence="6">Serine protease</fullName>
    </submittedName>
</protein>
<dbReference type="InterPro" id="IPR046449">
    <property type="entry name" value="DEGP_PDZ_sf"/>
</dbReference>
<gene>
    <name evidence="6" type="ORF">GCM10007100_35460</name>
</gene>
<dbReference type="InterPro" id="IPR001940">
    <property type="entry name" value="Peptidase_S1C"/>
</dbReference>
<evidence type="ECO:0000259" key="5">
    <source>
        <dbReference type="Pfam" id="PF17815"/>
    </source>
</evidence>
<dbReference type="Pfam" id="PF13365">
    <property type="entry name" value="Trypsin_2"/>
    <property type="match status" value="1"/>
</dbReference>
<evidence type="ECO:0000313" key="6">
    <source>
        <dbReference type="EMBL" id="GHC64715.1"/>
    </source>
</evidence>
<evidence type="ECO:0000256" key="4">
    <source>
        <dbReference type="SAM" id="SignalP"/>
    </source>
</evidence>
<dbReference type="GO" id="GO:0006508">
    <property type="term" value="P:proteolysis"/>
    <property type="evidence" value="ECO:0007669"/>
    <property type="project" value="UniProtKB-KW"/>
</dbReference>
<sequence>MIIRTLFCGLVGLSPLAAQLAPPAETVALVEKKPAQAATLFDSVLRIEVATQNPDYGTPWNAGGFSGGNGTGFLIGPNQILTNAHVVSNARRILVTQRNSARKLPATIQHIAHDCDLALISLDDPAPLEGLIHLPIGGMPELDSEVRAIGYPVGGDRLSVTRGIVSRIDFRPYSHSRSDSHLIIQVDAAINPGNSGGPAIQGDKVIGVAFQGLTQADNTGYIIPTPVINRFLTDIEDGRYDKYMDLGLTSFPLFNPAMRKALGLPDDDRGVLVTGIIPDGPCDGFMQENDILLAIDGNPIDSAGNITVDGETLVLHEIVERKFAKDTVKLDFLRDGSRQSAEIILKPLPGAPIFTVIYGERPEYIFYGGLVIQPLTLNAMSAHRLTGVTIRHLTTNYLNKAIFRERPEILVLTRVESDELTANMGGFTDSVINTINGEKVRDLKHAYELLYEKEQPEFTVIEFENMGRPLVIPSAKVEAVNQRLMKTNNIPSNHYLGE</sequence>
<keyword evidence="1 6" id="KW-0645">Protease</keyword>
<dbReference type="Gene3D" id="3.20.190.20">
    <property type="match status" value="1"/>
</dbReference>
<organism evidence="6 7">
    <name type="scientific">Roseibacillus persicicus</name>
    <dbReference type="NCBI Taxonomy" id="454148"/>
    <lineage>
        <taxon>Bacteria</taxon>
        <taxon>Pseudomonadati</taxon>
        <taxon>Verrucomicrobiota</taxon>
        <taxon>Verrucomicrobiia</taxon>
        <taxon>Verrucomicrobiales</taxon>
        <taxon>Verrucomicrobiaceae</taxon>
        <taxon>Roseibacillus</taxon>
    </lineage>
</organism>
<dbReference type="Proteomes" id="UP000644507">
    <property type="component" value="Unassembled WGS sequence"/>
</dbReference>
<feature type="chain" id="PRO_5037196532" evidence="4">
    <location>
        <begin position="21"/>
        <end position="498"/>
    </location>
</feature>
<comment type="caution">
    <text evidence="6">The sequence shown here is derived from an EMBL/GenBank/DDBJ whole genome shotgun (WGS) entry which is preliminary data.</text>
</comment>
<keyword evidence="3" id="KW-0720">Serine protease</keyword>
<dbReference type="EMBL" id="BMXI01000018">
    <property type="protein sequence ID" value="GHC64715.1"/>
    <property type="molecule type" value="Genomic_DNA"/>
</dbReference>
<dbReference type="SUPFAM" id="SSF50156">
    <property type="entry name" value="PDZ domain-like"/>
    <property type="match status" value="1"/>
</dbReference>
<proteinExistence type="predicted"/>